<evidence type="ECO:0000256" key="3">
    <source>
        <dbReference type="ARBA" id="ARBA00022989"/>
    </source>
</evidence>
<comment type="caution">
    <text evidence="6">The sequence shown here is derived from an EMBL/GenBank/DDBJ whole genome shotgun (WGS) entry which is preliminary data.</text>
</comment>
<keyword evidence="3 5" id="KW-1133">Transmembrane helix</keyword>
<dbReference type="EMBL" id="JABAIK010000002">
    <property type="protein sequence ID" value="NLS11846.1"/>
    <property type="molecule type" value="Genomic_DNA"/>
</dbReference>
<keyword evidence="7" id="KW-1185">Reference proteome</keyword>
<dbReference type="Gene3D" id="1.20.120.550">
    <property type="entry name" value="Membrane associated eicosanoid/glutathione metabolism-like domain"/>
    <property type="match status" value="1"/>
</dbReference>
<dbReference type="Proteomes" id="UP000535589">
    <property type="component" value="Unassembled WGS sequence"/>
</dbReference>
<dbReference type="InterPro" id="IPR001129">
    <property type="entry name" value="Membr-assoc_MAPEG"/>
</dbReference>
<evidence type="ECO:0000256" key="1">
    <source>
        <dbReference type="ARBA" id="ARBA00004370"/>
    </source>
</evidence>
<reference evidence="6 7" key="1">
    <citation type="submission" date="2020-04" db="EMBL/GenBank/DDBJ databases">
        <title>Vibrio sp. SM6, a novel species isolated from seawater.</title>
        <authorList>
            <person name="Wang X."/>
        </authorList>
    </citation>
    <scope>NUCLEOTIDE SEQUENCE [LARGE SCALE GENOMIC DNA]</scope>
    <source>
        <strain evidence="6 7">SM6</strain>
    </source>
</reference>
<dbReference type="GO" id="GO:0016020">
    <property type="term" value="C:membrane"/>
    <property type="evidence" value="ECO:0007669"/>
    <property type="project" value="UniProtKB-SubCell"/>
</dbReference>
<protein>
    <submittedName>
        <fullName evidence="6">MAPEG family protein</fullName>
    </submittedName>
</protein>
<gene>
    <name evidence="6" type="ORF">HGP28_02940</name>
</gene>
<evidence type="ECO:0000256" key="5">
    <source>
        <dbReference type="SAM" id="Phobius"/>
    </source>
</evidence>
<proteinExistence type="predicted"/>
<evidence type="ECO:0000256" key="2">
    <source>
        <dbReference type="ARBA" id="ARBA00022692"/>
    </source>
</evidence>
<keyword evidence="2 5" id="KW-0812">Transmembrane</keyword>
<evidence type="ECO:0000313" key="7">
    <source>
        <dbReference type="Proteomes" id="UP000535589"/>
    </source>
</evidence>
<sequence>MELVTQYSTSVLVLGLSGILFFIQLLVADVTGIKQGHTLGISVNAGHESFLFRSSRAFANSNETVGIFVLFMLFAIFSSANQFWVNGLSLMYLVGRIGHMIFYYANFQLMRSVSFVISAIGLAGIFVSGLVRWL</sequence>
<feature type="transmembrane region" description="Helical" evidence="5">
    <location>
        <begin position="57"/>
        <end position="77"/>
    </location>
</feature>
<comment type="subcellular location">
    <subcellularLocation>
        <location evidence="1">Membrane</location>
    </subcellularLocation>
</comment>
<feature type="transmembrane region" description="Helical" evidence="5">
    <location>
        <begin position="6"/>
        <end position="27"/>
    </location>
</feature>
<dbReference type="PANTHER" id="PTHR35371">
    <property type="entry name" value="INNER MEMBRANE PROTEIN"/>
    <property type="match status" value="1"/>
</dbReference>
<evidence type="ECO:0000256" key="4">
    <source>
        <dbReference type="ARBA" id="ARBA00023136"/>
    </source>
</evidence>
<feature type="transmembrane region" description="Helical" evidence="5">
    <location>
        <begin position="112"/>
        <end position="131"/>
    </location>
</feature>
<dbReference type="AlphaFoldDB" id="A0A7X8YFY7"/>
<dbReference type="InterPro" id="IPR023352">
    <property type="entry name" value="MAPEG-like_dom_sf"/>
</dbReference>
<evidence type="ECO:0000313" key="6">
    <source>
        <dbReference type="EMBL" id="NLS11846.1"/>
    </source>
</evidence>
<accession>A0A7X8YFY7</accession>
<dbReference type="Pfam" id="PF01124">
    <property type="entry name" value="MAPEG"/>
    <property type="match status" value="1"/>
</dbReference>
<dbReference type="PANTHER" id="PTHR35371:SF1">
    <property type="entry name" value="BLR7753 PROTEIN"/>
    <property type="match status" value="1"/>
</dbReference>
<keyword evidence="4 5" id="KW-0472">Membrane</keyword>
<dbReference type="SUPFAM" id="SSF161084">
    <property type="entry name" value="MAPEG domain-like"/>
    <property type="match status" value="1"/>
</dbReference>
<name>A0A7X8YFY7_9VIBR</name>
<organism evidence="6 7">
    <name type="scientific">Vibrio agarilyticus</name>
    <dbReference type="NCBI Taxonomy" id="2726741"/>
    <lineage>
        <taxon>Bacteria</taxon>
        <taxon>Pseudomonadati</taxon>
        <taxon>Pseudomonadota</taxon>
        <taxon>Gammaproteobacteria</taxon>
        <taxon>Vibrionales</taxon>
        <taxon>Vibrionaceae</taxon>
        <taxon>Vibrio</taxon>
    </lineage>
</organism>